<name>A0ABS2PAQ7_9BACL</name>
<dbReference type="RefSeq" id="WP_204696592.1">
    <property type="nucleotide sequence ID" value="NZ_JAFBEC010000003.1"/>
</dbReference>
<accession>A0ABS2PAQ7</accession>
<sequence>MNQITQEITAQVQKMRELHEQMARGEFEELNTYYSKDFIGYLYMPKAGGVEQMNYEAITKGNSNAVNFYKGKDIQFEYSELTIMPQASGQAAVSYEILFKEQDMQVKALSLEVWKKECDGVWRMIRWYEEKGPASQRERVAVDD</sequence>
<dbReference type="SUPFAM" id="SSF54427">
    <property type="entry name" value="NTF2-like"/>
    <property type="match status" value="1"/>
</dbReference>
<organism evidence="2 3">
    <name type="scientific">Geomicrobium sediminis</name>
    <dbReference type="NCBI Taxonomy" id="1347788"/>
    <lineage>
        <taxon>Bacteria</taxon>
        <taxon>Bacillati</taxon>
        <taxon>Bacillota</taxon>
        <taxon>Bacilli</taxon>
        <taxon>Bacillales</taxon>
        <taxon>Geomicrobium</taxon>
    </lineage>
</organism>
<keyword evidence="3" id="KW-1185">Reference proteome</keyword>
<feature type="domain" description="DUF4440" evidence="1">
    <location>
        <begin position="16"/>
        <end position="124"/>
    </location>
</feature>
<dbReference type="Pfam" id="PF14534">
    <property type="entry name" value="DUF4440"/>
    <property type="match status" value="1"/>
</dbReference>
<dbReference type="InterPro" id="IPR027843">
    <property type="entry name" value="DUF4440"/>
</dbReference>
<reference evidence="2 3" key="1">
    <citation type="submission" date="2021-01" db="EMBL/GenBank/DDBJ databases">
        <title>Genomic Encyclopedia of Type Strains, Phase IV (KMG-IV): sequencing the most valuable type-strain genomes for metagenomic binning, comparative biology and taxonomic classification.</title>
        <authorList>
            <person name="Goeker M."/>
        </authorList>
    </citation>
    <scope>NUCLEOTIDE SEQUENCE [LARGE SCALE GENOMIC DNA]</scope>
    <source>
        <strain evidence="2 3">DSM 25540</strain>
    </source>
</reference>
<evidence type="ECO:0000313" key="3">
    <source>
        <dbReference type="Proteomes" id="UP000741863"/>
    </source>
</evidence>
<evidence type="ECO:0000259" key="1">
    <source>
        <dbReference type="Pfam" id="PF14534"/>
    </source>
</evidence>
<dbReference type="Proteomes" id="UP000741863">
    <property type="component" value="Unassembled WGS sequence"/>
</dbReference>
<evidence type="ECO:0000313" key="2">
    <source>
        <dbReference type="EMBL" id="MBM7632402.1"/>
    </source>
</evidence>
<gene>
    <name evidence="2" type="ORF">JOD17_001495</name>
</gene>
<comment type="caution">
    <text evidence="2">The sequence shown here is derived from an EMBL/GenBank/DDBJ whole genome shotgun (WGS) entry which is preliminary data.</text>
</comment>
<dbReference type="Gene3D" id="3.10.450.50">
    <property type="match status" value="1"/>
</dbReference>
<dbReference type="InterPro" id="IPR032710">
    <property type="entry name" value="NTF2-like_dom_sf"/>
</dbReference>
<dbReference type="EMBL" id="JAFBEC010000003">
    <property type="protein sequence ID" value="MBM7632402.1"/>
    <property type="molecule type" value="Genomic_DNA"/>
</dbReference>
<proteinExistence type="predicted"/>
<protein>
    <submittedName>
        <fullName evidence="2">Ketosteroid isomerase-like protein</fullName>
    </submittedName>
</protein>